<comment type="subcellular location">
    <subcellularLocation>
        <location evidence="1">Cell membrane</location>
        <topology evidence="1">Multi-pass membrane protein</topology>
    </subcellularLocation>
</comment>
<feature type="transmembrane region" description="Helical" evidence="9">
    <location>
        <begin position="191"/>
        <end position="209"/>
    </location>
</feature>
<feature type="transmembrane region" description="Helical" evidence="9">
    <location>
        <begin position="343"/>
        <end position="370"/>
    </location>
</feature>
<dbReference type="Pfam" id="PF01594">
    <property type="entry name" value="AI-2E_transport"/>
    <property type="match status" value="1"/>
</dbReference>
<evidence type="ECO:0000256" key="8">
    <source>
        <dbReference type="SAM" id="MobiDB-lite"/>
    </source>
</evidence>
<dbReference type="Proteomes" id="UP000287866">
    <property type="component" value="Unassembled WGS sequence"/>
</dbReference>
<dbReference type="AlphaFoldDB" id="A0A8T6R4B0"/>
<dbReference type="EMBL" id="SAYU02000013">
    <property type="protein sequence ID" value="NHA67615.1"/>
    <property type="molecule type" value="Genomic_DNA"/>
</dbReference>
<dbReference type="GO" id="GO:0055085">
    <property type="term" value="P:transmembrane transport"/>
    <property type="evidence" value="ECO:0007669"/>
    <property type="project" value="TreeGrafter"/>
</dbReference>
<keyword evidence="11" id="KW-1185">Reference proteome</keyword>
<comment type="caution">
    <text evidence="10">The sequence shown here is derived from an EMBL/GenBank/DDBJ whole genome shotgun (WGS) entry which is preliminary data.</text>
</comment>
<dbReference type="GO" id="GO:0005886">
    <property type="term" value="C:plasma membrane"/>
    <property type="evidence" value="ECO:0007669"/>
    <property type="project" value="UniProtKB-SubCell"/>
</dbReference>
<dbReference type="PANTHER" id="PTHR21716">
    <property type="entry name" value="TRANSMEMBRANE PROTEIN"/>
    <property type="match status" value="1"/>
</dbReference>
<feature type="region of interest" description="Disordered" evidence="8">
    <location>
        <begin position="1"/>
        <end position="38"/>
    </location>
</feature>
<dbReference type="RefSeq" id="WP_165566344.1">
    <property type="nucleotide sequence ID" value="NZ_SAYU02000013.1"/>
</dbReference>
<sequence length="436" mass="45026">MRLPFSRGPQARPSPADLPTSLPGDPGVTPLAEGDARRPAEWSVPRGVRTASEWAWRTVVIALVLVGVLRLTALLSEVVIPVVVALLLSALLHPLYDRLVRVMPKGAAAGITVVGTIAVVTGLISFVGSQLTSQLGDITQRVTDGIDQIRQWMQDSFGITDTQITDYVARAQDAVSSGNVTDSLTSAGLTFGHLVAGFFLALFTLFFFLKDGPTIWAWVVRLFPRGARAKTHSSGLIAWGQLAAFTRATIFVALADAIGIGVGAAILGVPFASGIALLVFFGAFIPIVGAAVSGGVAVLLALVALGPVKALIMLGVVIGVQQLESHLLQPLLIGRAMSLHPLAVILGIAAGIILAGIIGGLIAVPTVAVLNAVGHHLLDSPDGLGARDVDNPTVADVLGEEHAAAAHSEAVQDTDEAPLVPEVPGQAEPGGTRSDS</sequence>
<evidence type="ECO:0000313" key="10">
    <source>
        <dbReference type="EMBL" id="NHA67615.1"/>
    </source>
</evidence>
<keyword evidence="4" id="KW-1003">Cell membrane</keyword>
<evidence type="ECO:0000256" key="5">
    <source>
        <dbReference type="ARBA" id="ARBA00022692"/>
    </source>
</evidence>
<feature type="transmembrane region" description="Helical" evidence="9">
    <location>
        <begin position="248"/>
        <end position="269"/>
    </location>
</feature>
<feature type="transmembrane region" description="Helical" evidence="9">
    <location>
        <begin position="78"/>
        <end position="96"/>
    </location>
</feature>
<keyword evidence="5 9" id="KW-0812">Transmembrane</keyword>
<feature type="transmembrane region" description="Helical" evidence="9">
    <location>
        <begin position="275"/>
        <end position="292"/>
    </location>
</feature>
<evidence type="ECO:0000256" key="1">
    <source>
        <dbReference type="ARBA" id="ARBA00004651"/>
    </source>
</evidence>
<evidence type="ECO:0000313" key="11">
    <source>
        <dbReference type="Proteomes" id="UP000287866"/>
    </source>
</evidence>
<evidence type="ECO:0000256" key="4">
    <source>
        <dbReference type="ARBA" id="ARBA00022475"/>
    </source>
</evidence>
<comment type="similarity">
    <text evidence="2">Belongs to the autoinducer-2 exporter (AI-2E) (TC 2.A.86) family.</text>
</comment>
<name>A0A8T6R4B0_9MICO</name>
<reference evidence="10" key="1">
    <citation type="submission" date="2020-03" db="EMBL/GenBank/DDBJ databases">
        <title>Phycicoccus flavus sp. nov., a novel endophytic actinobacterium isolated from branch of Kandelia candel.</title>
        <authorList>
            <person name="Tuo L."/>
        </authorList>
    </citation>
    <scope>NUCLEOTIDE SEQUENCE</scope>
    <source>
        <strain evidence="10">CMS6Z-2</strain>
    </source>
</reference>
<organism evidence="10 11">
    <name type="scientific">Phycicoccus flavus</name>
    <dbReference type="NCBI Taxonomy" id="2502783"/>
    <lineage>
        <taxon>Bacteria</taxon>
        <taxon>Bacillati</taxon>
        <taxon>Actinomycetota</taxon>
        <taxon>Actinomycetes</taxon>
        <taxon>Micrococcales</taxon>
        <taxon>Intrasporangiaceae</taxon>
        <taxon>Phycicoccus</taxon>
    </lineage>
</organism>
<accession>A0A8T6R4B0</accession>
<keyword evidence="3" id="KW-0813">Transport</keyword>
<keyword evidence="6 9" id="KW-1133">Transmembrane helix</keyword>
<feature type="transmembrane region" description="Helical" evidence="9">
    <location>
        <begin position="299"/>
        <end position="323"/>
    </location>
</feature>
<gene>
    <name evidence="10" type="ORF">EPD83_006040</name>
</gene>
<dbReference type="InterPro" id="IPR002549">
    <property type="entry name" value="AI-2E-like"/>
</dbReference>
<dbReference type="PANTHER" id="PTHR21716:SF53">
    <property type="entry name" value="PERMEASE PERM-RELATED"/>
    <property type="match status" value="1"/>
</dbReference>
<feature type="transmembrane region" description="Helical" evidence="9">
    <location>
        <begin position="108"/>
        <end position="127"/>
    </location>
</feature>
<evidence type="ECO:0000256" key="6">
    <source>
        <dbReference type="ARBA" id="ARBA00022989"/>
    </source>
</evidence>
<feature type="region of interest" description="Disordered" evidence="8">
    <location>
        <begin position="405"/>
        <end position="436"/>
    </location>
</feature>
<proteinExistence type="inferred from homology"/>
<protein>
    <submittedName>
        <fullName evidence="10">AI-2E family transporter</fullName>
    </submittedName>
</protein>
<keyword evidence="7 9" id="KW-0472">Membrane</keyword>
<evidence type="ECO:0000256" key="7">
    <source>
        <dbReference type="ARBA" id="ARBA00023136"/>
    </source>
</evidence>
<evidence type="ECO:0000256" key="3">
    <source>
        <dbReference type="ARBA" id="ARBA00022448"/>
    </source>
</evidence>
<evidence type="ECO:0000256" key="9">
    <source>
        <dbReference type="SAM" id="Phobius"/>
    </source>
</evidence>
<evidence type="ECO:0000256" key="2">
    <source>
        <dbReference type="ARBA" id="ARBA00009773"/>
    </source>
</evidence>